<dbReference type="EMBL" id="BSYO01000027">
    <property type="protein sequence ID" value="GMH24068.1"/>
    <property type="molecule type" value="Genomic_DNA"/>
</dbReference>
<evidence type="ECO:0000313" key="2">
    <source>
        <dbReference type="Proteomes" id="UP001279734"/>
    </source>
</evidence>
<dbReference type="Proteomes" id="UP001279734">
    <property type="component" value="Unassembled WGS sequence"/>
</dbReference>
<proteinExistence type="predicted"/>
<evidence type="ECO:0000313" key="1">
    <source>
        <dbReference type="EMBL" id="GMH24068.1"/>
    </source>
</evidence>
<sequence>MLMSKWAEWEIEAQRGPNRENLVNLMDSFWVFGWLSSERFCSPFNRIFSSLSLWVLSCFSHPQVHESITLQLLQ</sequence>
<reference evidence="1" key="1">
    <citation type="submission" date="2023-05" db="EMBL/GenBank/DDBJ databases">
        <title>Nepenthes gracilis genome sequencing.</title>
        <authorList>
            <person name="Fukushima K."/>
        </authorList>
    </citation>
    <scope>NUCLEOTIDE SEQUENCE</scope>
    <source>
        <strain evidence="1">SING2019-196</strain>
    </source>
</reference>
<keyword evidence="2" id="KW-1185">Reference proteome</keyword>
<name>A0AAD3T752_NEPGR</name>
<organism evidence="1 2">
    <name type="scientific">Nepenthes gracilis</name>
    <name type="common">Slender pitcher plant</name>
    <dbReference type="NCBI Taxonomy" id="150966"/>
    <lineage>
        <taxon>Eukaryota</taxon>
        <taxon>Viridiplantae</taxon>
        <taxon>Streptophyta</taxon>
        <taxon>Embryophyta</taxon>
        <taxon>Tracheophyta</taxon>
        <taxon>Spermatophyta</taxon>
        <taxon>Magnoliopsida</taxon>
        <taxon>eudicotyledons</taxon>
        <taxon>Gunneridae</taxon>
        <taxon>Pentapetalae</taxon>
        <taxon>Caryophyllales</taxon>
        <taxon>Nepenthaceae</taxon>
        <taxon>Nepenthes</taxon>
    </lineage>
</organism>
<comment type="caution">
    <text evidence="1">The sequence shown here is derived from an EMBL/GenBank/DDBJ whole genome shotgun (WGS) entry which is preliminary data.</text>
</comment>
<accession>A0AAD3T752</accession>
<protein>
    <submittedName>
        <fullName evidence="1">Uncharacterized protein</fullName>
    </submittedName>
</protein>
<gene>
    <name evidence="1" type="ORF">Nepgr_025911</name>
</gene>
<dbReference type="AlphaFoldDB" id="A0AAD3T752"/>